<name>A0A1T5K7P4_9MICO</name>
<dbReference type="InterPro" id="IPR027843">
    <property type="entry name" value="DUF4440"/>
</dbReference>
<dbReference type="STRING" id="526729.SAMN04324258_1912"/>
<evidence type="ECO:0000313" key="3">
    <source>
        <dbReference type="Proteomes" id="UP000189777"/>
    </source>
</evidence>
<dbReference type="Proteomes" id="UP000189777">
    <property type="component" value="Unassembled WGS sequence"/>
</dbReference>
<feature type="domain" description="DUF4440" evidence="1">
    <location>
        <begin position="17"/>
        <end position="121"/>
    </location>
</feature>
<organism evidence="2 3">
    <name type="scientific">Krasilnikoviella flava</name>
    <dbReference type="NCBI Taxonomy" id="526729"/>
    <lineage>
        <taxon>Bacteria</taxon>
        <taxon>Bacillati</taxon>
        <taxon>Actinomycetota</taxon>
        <taxon>Actinomycetes</taxon>
        <taxon>Micrococcales</taxon>
        <taxon>Promicromonosporaceae</taxon>
        <taxon>Krasilnikoviella</taxon>
    </lineage>
</organism>
<sequence length="131" mass="13805">MGEPDEHGNGDAAVFAELLRRWGAAIVANDAAAIDVFLDPGWAIVGTDGEVQERTGFLALVASGELVHTALSSELVAVRVHGDVAVTLARGLSAGAWRGMPFRDEEWSADTFVRHGTGWRCLHTAVVPAAS</sequence>
<proteinExistence type="predicted"/>
<dbReference type="InterPro" id="IPR032710">
    <property type="entry name" value="NTF2-like_dom_sf"/>
</dbReference>
<dbReference type="EMBL" id="FUZQ01000003">
    <property type="protein sequence ID" value="SKC59640.1"/>
    <property type="molecule type" value="Genomic_DNA"/>
</dbReference>
<protein>
    <recommendedName>
        <fullName evidence="1">DUF4440 domain-containing protein</fullName>
    </recommendedName>
</protein>
<dbReference type="OrthoDB" id="8114763at2"/>
<dbReference type="Gene3D" id="3.10.450.50">
    <property type="match status" value="1"/>
</dbReference>
<dbReference type="RefSeq" id="WP_079573829.1">
    <property type="nucleotide sequence ID" value="NZ_FUZQ01000003.1"/>
</dbReference>
<gene>
    <name evidence="2" type="ORF">SAMN04324258_1912</name>
</gene>
<dbReference type="SUPFAM" id="SSF54427">
    <property type="entry name" value="NTF2-like"/>
    <property type="match status" value="1"/>
</dbReference>
<reference evidence="2 3" key="1">
    <citation type="submission" date="2017-02" db="EMBL/GenBank/DDBJ databases">
        <authorList>
            <person name="Peterson S.W."/>
        </authorList>
    </citation>
    <scope>NUCLEOTIDE SEQUENCE [LARGE SCALE GENOMIC DNA]</scope>
    <source>
        <strain evidence="2 3">DSM 21481</strain>
    </source>
</reference>
<keyword evidence="3" id="KW-1185">Reference proteome</keyword>
<accession>A0A1T5K7P4</accession>
<evidence type="ECO:0000259" key="1">
    <source>
        <dbReference type="Pfam" id="PF14534"/>
    </source>
</evidence>
<dbReference type="AlphaFoldDB" id="A0A1T5K7P4"/>
<evidence type="ECO:0000313" key="2">
    <source>
        <dbReference type="EMBL" id="SKC59640.1"/>
    </source>
</evidence>
<dbReference type="Pfam" id="PF14534">
    <property type="entry name" value="DUF4440"/>
    <property type="match status" value="1"/>
</dbReference>